<organism evidence="2 3">
    <name type="scientific">Planomonospora alba</name>
    <dbReference type="NCBI Taxonomy" id="161354"/>
    <lineage>
        <taxon>Bacteria</taxon>
        <taxon>Bacillati</taxon>
        <taxon>Actinomycetota</taxon>
        <taxon>Actinomycetes</taxon>
        <taxon>Streptosporangiales</taxon>
        <taxon>Streptosporangiaceae</taxon>
        <taxon>Planomonospora</taxon>
    </lineage>
</organism>
<proteinExistence type="predicted"/>
<accession>A0ABP6NLU7</accession>
<dbReference type="RefSeq" id="WP_344863508.1">
    <property type="nucleotide sequence ID" value="NZ_BAAAUT010000045.1"/>
</dbReference>
<evidence type="ECO:0000256" key="1">
    <source>
        <dbReference type="SAM" id="Phobius"/>
    </source>
</evidence>
<evidence type="ECO:0000313" key="3">
    <source>
        <dbReference type="Proteomes" id="UP001500320"/>
    </source>
</evidence>
<protein>
    <recommendedName>
        <fullName evidence="4">Transposase DDE domain-containing protein</fullName>
    </recommendedName>
</protein>
<evidence type="ECO:0008006" key="4">
    <source>
        <dbReference type="Google" id="ProtNLM"/>
    </source>
</evidence>
<gene>
    <name evidence="2" type="ORF">GCM10010466_49880</name>
</gene>
<dbReference type="Proteomes" id="UP001500320">
    <property type="component" value="Unassembled WGS sequence"/>
</dbReference>
<sequence>MTVSAAVWLAAAYGTFLLLVAFALDLIARRACGRTPDRRPGPFTYHAGHDAWLCPEDQWLRPYSFDPGTRVMRYRALPAVCNGCPVKQTCTTSDTGREMARSVDPWPASQAERLHRGIACTVALLGVLWPLATALGTRTAAERVVLAGTALLLAAASRPLWSHLHRAPADFPGDFSAEPGDRGRG</sequence>
<reference evidence="3" key="1">
    <citation type="journal article" date="2019" name="Int. J. Syst. Evol. Microbiol.">
        <title>The Global Catalogue of Microorganisms (GCM) 10K type strain sequencing project: providing services to taxonomists for standard genome sequencing and annotation.</title>
        <authorList>
            <consortium name="The Broad Institute Genomics Platform"/>
            <consortium name="The Broad Institute Genome Sequencing Center for Infectious Disease"/>
            <person name="Wu L."/>
            <person name="Ma J."/>
        </authorList>
    </citation>
    <scope>NUCLEOTIDE SEQUENCE [LARGE SCALE GENOMIC DNA]</scope>
    <source>
        <strain evidence="3">JCM 9373</strain>
    </source>
</reference>
<comment type="caution">
    <text evidence="2">The sequence shown here is derived from an EMBL/GenBank/DDBJ whole genome shotgun (WGS) entry which is preliminary data.</text>
</comment>
<keyword evidence="1" id="KW-0472">Membrane</keyword>
<keyword evidence="1" id="KW-0812">Transmembrane</keyword>
<dbReference type="EMBL" id="BAAAUT010000045">
    <property type="protein sequence ID" value="GAA3152916.1"/>
    <property type="molecule type" value="Genomic_DNA"/>
</dbReference>
<name>A0ABP6NLU7_9ACTN</name>
<keyword evidence="3" id="KW-1185">Reference proteome</keyword>
<feature type="transmembrane region" description="Helical" evidence="1">
    <location>
        <begin position="6"/>
        <end position="28"/>
    </location>
</feature>
<evidence type="ECO:0000313" key="2">
    <source>
        <dbReference type="EMBL" id="GAA3152916.1"/>
    </source>
</evidence>
<keyword evidence="1" id="KW-1133">Transmembrane helix</keyword>